<proteinExistence type="predicted"/>
<dbReference type="EMBL" id="QZDT01000024">
    <property type="protein sequence ID" value="NBJ93756.1"/>
    <property type="molecule type" value="Genomic_DNA"/>
</dbReference>
<comment type="caution">
    <text evidence="1">The sequence shown here is derived from an EMBL/GenBank/DDBJ whole genome shotgun (WGS) entry which is preliminary data.</text>
</comment>
<evidence type="ECO:0000313" key="2">
    <source>
        <dbReference type="Proteomes" id="UP001154420"/>
    </source>
</evidence>
<name>A0A9X5BH98_9FIRM</name>
<accession>A0A9X5BH98</accession>
<evidence type="ECO:0000313" key="1">
    <source>
        <dbReference type="EMBL" id="NBJ93756.1"/>
    </source>
</evidence>
<reference evidence="1" key="1">
    <citation type="submission" date="2018-09" db="EMBL/GenBank/DDBJ databases">
        <title>Murine metabolic-syndrome-specific gut microbial biobank.</title>
        <authorList>
            <person name="Liu C."/>
        </authorList>
    </citation>
    <scope>NUCLEOTIDE SEQUENCE</scope>
    <source>
        <strain evidence="1">D42-62</strain>
    </source>
</reference>
<dbReference type="AlphaFoldDB" id="A0A9X5BH98"/>
<keyword evidence="2" id="KW-1185">Reference proteome</keyword>
<gene>
    <name evidence="1" type="ORF">D5281_14420</name>
</gene>
<sequence>MLQVGRSSADLLIDAKAFGLGCPAMGQRCLGVKDEAFCNGSGEHSPRKDYCPVWFLMDGVTAVDAGLRGILPINWQCLMVSVRPAKGIVFNGRKSHSVRVNPDSRKRDDEFSPHLAEFPEFY</sequence>
<dbReference type="Proteomes" id="UP001154420">
    <property type="component" value="Unassembled WGS sequence"/>
</dbReference>
<protein>
    <submittedName>
        <fullName evidence="1">Uncharacterized protein</fullName>
    </submittedName>
</protein>
<organism evidence="1 2">
    <name type="scientific">Parablautia muri</name>
    <dbReference type="NCBI Taxonomy" id="2320879"/>
    <lineage>
        <taxon>Bacteria</taxon>
        <taxon>Bacillati</taxon>
        <taxon>Bacillota</taxon>
        <taxon>Clostridia</taxon>
        <taxon>Lachnospirales</taxon>
        <taxon>Lachnospiraceae</taxon>
        <taxon>Parablautia</taxon>
    </lineage>
</organism>